<dbReference type="AlphaFoldDB" id="A0A0F9FC91"/>
<comment type="caution">
    <text evidence="1">The sequence shown here is derived from an EMBL/GenBank/DDBJ whole genome shotgun (WGS) entry which is preliminary data.</text>
</comment>
<proteinExistence type="predicted"/>
<evidence type="ECO:0000313" key="1">
    <source>
        <dbReference type="EMBL" id="KKL54940.1"/>
    </source>
</evidence>
<accession>A0A0F9FC91</accession>
<feature type="non-terminal residue" evidence="1">
    <location>
        <position position="57"/>
    </location>
</feature>
<name>A0A0F9FC91_9ZZZZ</name>
<organism evidence="1">
    <name type="scientific">marine sediment metagenome</name>
    <dbReference type="NCBI Taxonomy" id="412755"/>
    <lineage>
        <taxon>unclassified sequences</taxon>
        <taxon>metagenomes</taxon>
        <taxon>ecological metagenomes</taxon>
    </lineage>
</organism>
<dbReference type="EMBL" id="LAZR01031020">
    <property type="protein sequence ID" value="KKL54940.1"/>
    <property type="molecule type" value="Genomic_DNA"/>
</dbReference>
<gene>
    <name evidence="1" type="ORF">LCGC14_2260440</name>
</gene>
<reference evidence="1" key="1">
    <citation type="journal article" date="2015" name="Nature">
        <title>Complex archaea that bridge the gap between prokaryotes and eukaryotes.</title>
        <authorList>
            <person name="Spang A."/>
            <person name="Saw J.H."/>
            <person name="Jorgensen S.L."/>
            <person name="Zaremba-Niedzwiedzka K."/>
            <person name="Martijn J."/>
            <person name="Lind A.E."/>
            <person name="van Eijk R."/>
            <person name="Schleper C."/>
            <person name="Guy L."/>
            <person name="Ettema T.J."/>
        </authorList>
    </citation>
    <scope>NUCLEOTIDE SEQUENCE</scope>
</reference>
<protein>
    <submittedName>
        <fullName evidence="1">Uncharacterized protein</fullName>
    </submittedName>
</protein>
<sequence length="57" mass="6155">MTAEVHNAKDAHRKSGEKFLLTGKAGGGKTAQFLTLPGKKFLYIFDPSALNTIVGYD</sequence>